<dbReference type="EMBL" id="BSSD01000005">
    <property type="protein sequence ID" value="GLW92713.1"/>
    <property type="molecule type" value="Genomic_DNA"/>
</dbReference>
<gene>
    <name evidence="1" type="ORF">Aglo03_35290</name>
</gene>
<protein>
    <submittedName>
        <fullName evidence="1">Uncharacterized protein</fullName>
    </submittedName>
</protein>
<sequence>MALAADGLLLCLPRFYAAAGDLPHTGLLWGERALLGQEALGTDDGGSHYDGSHGWQSVTSES</sequence>
<dbReference type="Proteomes" id="UP001165042">
    <property type="component" value="Unassembled WGS sequence"/>
</dbReference>
<accession>A0A9W6QQA7</accession>
<proteinExistence type="predicted"/>
<evidence type="ECO:0000313" key="2">
    <source>
        <dbReference type="Proteomes" id="UP001165042"/>
    </source>
</evidence>
<keyword evidence="2" id="KW-1185">Reference proteome</keyword>
<evidence type="ECO:0000313" key="1">
    <source>
        <dbReference type="EMBL" id="GLW92713.1"/>
    </source>
</evidence>
<reference evidence="1" key="1">
    <citation type="submission" date="2023-02" db="EMBL/GenBank/DDBJ databases">
        <title>Actinokineospora globicatena NBRC 15670.</title>
        <authorList>
            <person name="Ichikawa N."/>
            <person name="Sato H."/>
            <person name="Tonouchi N."/>
        </authorList>
    </citation>
    <scope>NUCLEOTIDE SEQUENCE</scope>
    <source>
        <strain evidence="1">NBRC 15670</strain>
    </source>
</reference>
<comment type="caution">
    <text evidence="1">The sequence shown here is derived from an EMBL/GenBank/DDBJ whole genome shotgun (WGS) entry which is preliminary data.</text>
</comment>
<organism evidence="1 2">
    <name type="scientific">Actinokineospora globicatena</name>
    <dbReference type="NCBI Taxonomy" id="103729"/>
    <lineage>
        <taxon>Bacteria</taxon>
        <taxon>Bacillati</taxon>
        <taxon>Actinomycetota</taxon>
        <taxon>Actinomycetes</taxon>
        <taxon>Pseudonocardiales</taxon>
        <taxon>Pseudonocardiaceae</taxon>
        <taxon>Actinokineospora</taxon>
    </lineage>
</organism>
<dbReference type="AlphaFoldDB" id="A0A9W6QQA7"/>
<name>A0A9W6QQA7_9PSEU</name>